<sequence>MKIKALSALLAFCLFVCAVQAQNQTTDYPQGSDWPTVTRPSGSIIAGSSHIDSDEFAVPLSRFYHSKFEKTVTATGAVDYLAYSGPPTVSTLQNFNNISAQLTGEGYKQIFTCAKAECNAAAFAYALRDPLLSALGGTGYHNITLDSLGAASGDIRYAAFQKGNEYLCVMTVLNPGRHSGVLLVNVGGRNPVPSSGTTKAKPTKPTEPVPVRPNRP</sequence>
<reference evidence="4" key="2">
    <citation type="submission" date="2019-02" db="EMBL/GenBank/DDBJ databases">
        <title>Granulicella sibirica sp. nov., a psychrotolerant acidobacterium isolated from an organic soil layer in forested tundra, West Siberia.</title>
        <authorList>
            <person name="Oshkin I.Y."/>
            <person name="Kulichevskaya I.S."/>
            <person name="Rijpstra W.I.C."/>
            <person name="Sinninghe Damste J.S."/>
            <person name="Rakitin A.L."/>
            <person name="Ravin N.V."/>
            <person name="Dedysh S.N."/>
        </authorList>
    </citation>
    <scope>NUCLEOTIDE SEQUENCE [LARGE SCALE GENOMIC DNA]</scope>
    <source>
        <strain evidence="4">AF10</strain>
    </source>
</reference>
<reference evidence="3 4" key="1">
    <citation type="submission" date="2018-11" db="EMBL/GenBank/DDBJ databases">
        <authorList>
            <person name="Mardanov A.V."/>
            <person name="Ravin N.V."/>
            <person name="Dedysh S.N."/>
        </authorList>
    </citation>
    <scope>NUCLEOTIDE SEQUENCE [LARGE SCALE GENOMIC DNA]</scope>
    <source>
        <strain evidence="3 4">AF10</strain>
    </source>
</reference>
<keyword evidence="4" id="KW-1185">Reference proteome</keyword>
<evidence type="ECO:0000256" key="2">
    <source>
        <dbReference type="SAM" id="SignalP"/>
    </source>
</evidence>
<dbReference type="AlphaFoldDB" id="A0A4V1L591"/>
<protein>
    <submittedName>
        <fullName evidence="3">Uncharacterized protein</fullName>
    </submittedName>
</protein>
<evidence type="ECO:0000313" key="4">
    <source>
        <dbReference type="Proteomes" id="UP000289437"/>
    </source>
</evidence>
<dbReference type="EMBL" id="RDSM01000003">
    <property type="protein sequence ID" value="RXH54944.1"/>
    <property type="molecule type" value="Genomic_DNA"/>
</dbReference>
<feature type="signal peptide" evidence="2">
    <location>
        <begin position="1"/>
        <end position="21"/>
    </location>
</feature>
<evidence type="ECO:0000256" key="1">
    <source>
        <dbReference type="SAM" id="MobiDB-lite"/>
    </source>
</evidence>
<gene>
    <name evidence="3" type="ORF">GRAN_4048</name>
</gene>
<feature type="chain" id="PRO_5020654529" evidence="2">
    <location>
        <begin position="22"/>
        <end position="216"/>
    </location>
</feature>
<keyword evidence="2" id="KW-0732">Signal</keyword>
<dbReference type="Proteomes" id="UP000289437">
    <property type="component" value="Unassembled WGS sequence"/>
</dbReference>
<accession>A0A4V1L591</accession>
<organism evidence="3 4">
    <name type="scientific">Granulicella sibirica</name>
    <dbReference type="NCBI Taxonomy" id="2479048"/>
    <lineage>
        <taxon>Bacteria</taxon>
        <taxon>Pseudomonadati</taxon>
        <taxon>Acidobacteriota</taxon>
        <taxon>Terriglobia</taxon>
        <taxon>Terriglobales</taxon>
        <taxon>Acidobacteriaceae</taxon>
        <taxon>Granulicella</taxon>
    </lineage>
</organism>
<feature type="compositionally biased region" description="Pro residues" evidence="1">
    <location>
        <begin position="205"/>
        <end position="216"/>
    </location>
</feature>
<evidence type="ECO:0000313" key="3">
    <source>
        <dbReference type="EMBL" id="RXH54944.1"/>
    </source>
</evidence>
<name>A0A4V1L591_9BACT</name>
<dbReference type="RefSeq" id="WP_128914647.1">
    <property type="nucleotide sequence ID" value="NZ_RDSM01000003.1"/>
</dbReference>
<proteinExistence type="predicted"/>
<feature type="region of interest" description="Disordered" evidence="1">
    <location>
        <begin position="191"/>
        <end position="216"/>
    </location>
</feature>
<comment type="caution">
    <text evidence="3">The sequence shown here is derived from an EMBL/GenBank/DDBJ whole genome shotgun (WGS) entry which is preliminary data.</text>
</comment>